<dbReference type="Proteomes" id="UP000823401">
    <property type="component" value="Unassembled WGS sequence"/>
</dbReference>
<dbReference type="EMBL" id="JACCEL010000004">
    <property type="protein sequence ID" value="MBG9977589.1"/>
    <property type="molecule type" value="Genomic_DNA"/>
</dbReference>
<keyword evidence="2" id="KW-0503">Monooxygenase</keyword>
<dbReference type="GO" id="GO:0004497">
    <property type="term" value="F:monooxygenase activity"/>
    <property type="evidence" value="ECO:0007669"/>
    <property type="project" value="UniProtKB-KW"/>
</dbReference>
<dbReference type="InterPro" id="IPR007138">
    <property type="entry name" value="ABM_dom"/>
</dbReference>
<name>A0ABS0LHD3_9LACT</name>
<accession>A0ABS0LHD3</accession>
<gene>
    <name evidence="2" type="ORF">HYQ42_02210</name>
</gene>
<dbReference type="PROSITE" id="PS51725">
    <property type="entry name" value="ABM"/>
    <property type="match status" value="1"/>
</dbReference>
<sequence length="66" mass="7494">MELYSVGIDLEDANKVYIYEVWENEEAHQKSFSLDVFKKLITKAKPIITGMSDYPSLIIKGGKGIK</sequence>
<evidence type="ECO:0000313" key="3">
    <source>
        <dbReference type="Proteomes" id="UP000823401"/>
    </source>
</evidence>
<keyword evidence="2" id="KW-0560">Oxidoreductase</keyword>
<evidence type="ECO:0000313" key="2">
    <source>
        <dbReference type="EMBL" id="MBG9977589.1"/>
    </source>
</evidence>
<organism evidence="2 3">
    <name type="scientific">Ruoffia tabacinasalis</name>
    <dbReference type="NCBI Taxonomy" id="87458"/>
    <lineage>
        <taxon>Bacteria</taxon>
        <taxon>Bacillati</taxon>
        <taxon>Bacillota</taxon>
        <taxon>Bacilli</taxon>
        <taxon>Lactobacillales</taxon>
        <taxon>Aerococcaceae</taxon>
        <taxon>Ruoffia</taxon>
    </lineage>
</organism>
<dbReference type="Gene3D" id="3.30.70.100">
    <property type="match status" value="1"/>
</dbReference>
<feature type="domain" description="ABM" evidence="1">
    <location>
        <begin position="1"/>
        <end position="57"/>
    </location>
</feature>
<dbReference type="SUPFAM" id="SSF54909">
    <property type="entry name" value="Dimeric alpha+beta barrel"/>
    <property type="match status" value="1"/>
</dbReference>
<keyword evidence="3" id="KW-1185">Reference proteome</keyword>
<comment type="caution">
    <text evidence="2">The sequence shown here is derived from an EMBL/GenBank/DDBJ whole genome shotgun (WGS) entry which is preliminary data.</text>
</comment>
<proteinExistence type="predicted"/>
<reference evidence="2 3" key="1">
    <citation type="submission" date="2020-07" db="EMBL/GenBank/DDBJ databases">
        <title>Facklamia lactis sp. nov., isolated from raw milk.</title>
        <authorList>
            <person name="Doll E.V."/>
            <person name="Huptas C."/>
            <person name="Staib L."/>
            <person name="Wenning M."/>
            <person name="Scherer S."/>
        </authorList>
    </citation>
    <scope>NUCLEOTIDE SEQUENCE [LARGE SCALE GENOMIC DNA]</scope>
    <source>
        <strain evidence="2 3">DSM 104272</strain>
    </source>
</reference>
<protein>
    <submittedName>
        <fullName evidence="2">Antibiotic biosynthesis monooxygenase</fullName>
    </submittedName>
</protein>
<dbReference type="InterPro" id="IPR011008">
    <property type="entry name" value="Dimeric_a/b-barrel"/>
</dbReference>
<dbReference type="RefSeq" id="WP_197103771.1">
    <property type="nucleotide sequence ID" value="NZ_JACCEL010000004.1"/>
</dbReference>
<evidence type="ECO:0000259" key="1">
    <source>
        <dbReference type="PROSITE" id="PS51725"/>
    </source>
</evidence>
<dbReference type="Pfam" id="PF03992">
    <property type="entry name" value="ABM"/>
    <property type="match status" value="1"/>
</dbReference>